<comment type="caution">
    <text evidence="11">The sequence shown here is derived from an EMBL/GenBank/DDBJ whole genome shotgun (WGS) entry which is preliminary data.</text>
</comment>
<dbReference type="Proteomes" id="UP001268256">
    <property type="component" value="Unassembled WGS sequence"/>
</dbReference>
<feature type="domain" description="PDZ" evidence="10">
    <location>
        <begin position="103"/>
        <end position="173"/>
    </location>
</feature>
<dbReference type="PANTHER" id="PTHR32060:SF30">
    <property type="entry name" value="CARBOXY-TERMINAL PROCESSING PROTEASE CTPA"/>
    <property type="match status" value="1"/>
</dbReference>
<evidence type="ECO:0000259" key="10">
    <source>
        <dbReference type="PROSITE" id="PS50106"/>
    </source>
</evidence>
<dbReference type="EC" id="3.4.21.102" evidence="8"/>
<comment type="catalytic activity">
    <reaction evidence="6">
        <text>The enzyme shows specific recognition of a C-terminal tripeptide, Xaa-Yaa-Zaa, in which Xaa is preferably Ala or Leu, Yaa is preferably Ala or Tyr, and Zaa is preferably Ala, but then cleaves at a variable distance from the C-terminus. A typical cleavage is -Ala-Ala-|-Arg-Ala-Ala-Lys-Glu-Asn-Tyr-Ala-Leu-Ala-Ala.</text>
        <dbReference type="EC" id="3.4.21.102"/>
    </reaction>
</comment>
<dbReference type="EMBL" id="JAVMIP010000002">
    <property type="protein sequence ID" value="MDS3860083.1"/>
    <property type="molecule type" value="Genomic_DNA"/>
</dbReference>
<name>A0AAE4JWF2_9CYAN</name>
<evidence type="ECO:0000256" key="3">
    <source>
        <dbReference type="ARBA" id="ARBA00022801"/>
    </source>
</evidence>
<dbReference type="InterPro" id="IPR054621">
    <property type="entry name" value="Cterm_S41_CtpA"/>
</dbReference>
<accession>A0AAE4JWF2</accession>
<dbReference type="Pfam" id="PF17820">
    <property type="entry name" value="PDZ_6"/>
    <property type="match status" value="1"/>
</dbReference>
<dbReference type="RefSeq" id="WP_322877366.1">
    <property type="nucleotide sequence ID" value="NZ_JAVMIP010000002.1"/>
</dbReference>
<dbReference type="FunFam" id="3.30.750.44:FF:000002">
    <property type="entry name" value="carboxyl-terminal-processing peptidase 2, chloroplastic"/>
    <property type="match status" value="1"/>
</dbReference>
<dbReference type="Gene3D" id="3.30.750.44">
    <property type="match status" value="1"/>
</dbReference>
<evidence type="ECO:0000256" key="7">
    <source>
        <dbReference type="ARBA" id="ARBA00060385"/>
    </source>
</evidence>
<dbReference type="CDD" id="cd06782">
    <property type="entry name" value="cpPDZ_CPP-like"/>
    <property type="match status" value="1"/>
</dbReference>
<dbReference type="InterPro" id="IPR004447">
    <property type="entry name" value="Peptidase_S41A"/>
</dbReference>
<evidence type="ECO:0000313" key="12">
    <source>
        <dbReference type="Proteomes" id="UP001268256"/>
    </source>
</evidence>
<comment type="similarity">
    <text evidence="1 9">Belongs to the peptidase S41A family.</text>
</comment>
<organism evidence="11 12">
    <name type="scientific">Pseudocalidococcus azoricus BACA0444</name>
    <dbReference type="NCBI Taxonomy" id="2918990"/>
    <lineage>
        <taxon>Bacteria</taxon>
        <taxon>Bacillati</taxon>
        <taxon>Cyanobacteriota</taxon>
        <taxon>Cyanophyceae</taxon>
        <taxon>Acaryochloridales</taxon>
        <taxon>Thermosynechococcaceae</taxon>
        <taxon>Pseudocalidococcus</taxon>
        <taxon>Pseudocalidococcus azoricus</taxon>
    </lineage>
</organism>
<evidence type="ECO:0000256" key="5">
    <source>
        <dbReference type="ARBA" id="ARBA00023078"/>
    </source>
</evidence>
<dbReference type="SUPFAM" id="SSF50156">
    <property type="entry name" value="PDZ domain-like"/>
    <property type="match status" value="1"/>
</dbReference>
<protein>
    <recommendedName>
        <fullName evidence="8">C-terminal processing peptidase</fullName>
        <ecNumber evidence="8">3.4.21.102</ecNumber>
    </recommendedName>
</protein>
<dbReference type="InterPro" id="IPR001478">
    <property type="entry name" value="PDZ"/>
</dbReference>
<proteinExistence type="inferred from homology"/>
<evidence type="ECO:0000256" key="1">
    <source>
        <dbReference type="ARBA" id="ARBA00009179"/>
    </source>
</evidence>
<gene>
    <name evidence="11" type="ORF">RIF25_04595</name>
</gene>
<sequence>MGRGFRHYSLGLILGILGLAWAWFGVSSTALALTTEQKLYNEAWKIVSQSYVDETFNGQNWWNVRQEALRQPLETREATYEAIQKMLASLGDPFTRLLRPAQYHSLQTSTTGELTGVGLQIASEPDTGYLQVIAPIAGSPAAAAGLLPQDKILKIDATPTPELTLDEAAERMRGEVGSTVVLTVIHPQGDQQPIEIPVKRDHITLNPVISQLQTAPTGAKIGYVRLTQFNAMATDEMHQALSQLEKQGVDRYVLDLRNNPGGLLQAGVEIAELFIEPGVVVYTVDRQGVLGSFTTTHQPLTKDPLVVLVNQGTASASEILAGALQDTGRAQLVGEQTFGKGSIQSLFNLSDGSGLAVTIAHYETPAHHDINKIGIAPDLRVPLTPITQDQVATDADSQYQAALKTLTLHNNI</sequence>
<dbReference type="SMART" id="SM00245">
    <property type="entry name" value="TSPc"/>
    <property type="match status" value="1"/>
</dbReference>
<keyword evidence="2 9" id="KW-0645">Protease</keyword>
<keyword evidence="4 9" id="KW-0720">Serine protease</keyword>
<dbReference type="GO" id="GO:0009579">
    <property type="term" value="C:thylakoid"/>
    <property type="evidence" value="ECO:0007669"/>
    <property type="project" value="UniProtKB-SubCell"/>
</dbReference>
<dbReference type="CDD" id="cd07560">
    <property type="entry name" value="Peptidase_S41_CPP"/>
    <property type="match status" value="1"/>
</dbReference>
<keyword evidence="5" id="KW-0793">Thylakoid</keyword>
<evidence type="ECO:0000256" key="2">
    <source>
        <dbReference type="ARBA" id="ARBA00022670"/>
    </source>
</evidence>
<dbReference type="NCBIfam" id="NF045588">
    <property type="entry name" value="Cterm_S41_CtpA"/>
    <property type="match status" value="1"/>
</dbReference>
<dbReference type="PROSITE" id="PS50106">
    <property type="entry name" value="PDZ"/>
    <property type="match status" value="1"/>
</dbReference>
<evidence type="ECO:0000313" key="11">
    <source>
        <dbReference type="EMBL" id="MDS3860083.1"/>
    </source>
</evidence>
<dbReference type="GO" id="GO:0007165">
    <property type="term" value="P:signal transduction"/>
    <property type="evidence" value="ECO:0007669"/>
    <property type="project" value="TreeGrafter"/>
</dbReference>
<dbReference type="FunFam" id="3.90.226.10:FF:000023">
    <property type="entry name" value="Carboxyl-terminal processing protease"/>
    <property type="match status" value="1"/>
</dbReference>
<evidence type="ECO:0000256" key="8">
    <source>
        <dbReference type="ARBA" id="ARBA00066637"/>
    </source>
</evidence>
<reference evidence="12" key="1">
    <citation type="submission" date="2023-07" db="EMBL/GenBank/DDBJ databases">
        <authorList>
            <person name="Luz R."/>
            <person name="Cordeiro R."/>
            <person name="Fonseca A."/>
            <person name="Goncalves V."/>
        </authorList>
    </citation>
    <scope>NUCLEOTIDE SEQUENCE [LARGE SCALE GENOMIC DNA]</scope>
    <source>
        <strain evidence="12">BACA0444</strain>
    </source>
</reference>
<dbReference type="SMART" id="SM00228">
    <property type="entry name" value="PDZ"/>
    <property type="match status" value="1"/>
</dbReference>
<dbReference type="InterPro" id="IPR041489">
    <property type="entry name" value="PDZ_6"/>
</dbReference>
<dbReference type="InterPro" id="IPR029045">
    <property type="entry name" value="ClpP/crotonase-like_dom_sf"/>
</dbReference>
<dbReference type="InterPro" id="IPR036034">
    <property type="entry name" value="PDZ_sf"/>
</dbReference>
<keyword evidence="3 9" id="KW-0378">Hydrolase</keyword>
<comment type="subcellular location">
    <subcellularLocation>
        <location evidence="7">Thylakoid</location>
    </subcellularLocation>
</comment>
<dbReference type="AlphaFoldDB" id="A0AAE4JWF2"/>
<dbReference type="GO" id="GO:0006508">
    <property type="term" value="P:proteolysis"/>
    <property type="evidence" value="ECO:0007669"/>
    <property type="project" value="UniProtKB-KW"/>
</dbReference>
<evidence type="ECO:0000256" key="9">
    <source>
        <dbReference type="RuleBase" id="RU004404"/>
    </source>
</evidence>
<dbReference type="Gene3D" id="2.30.42.10">
    <property type="match status" value="1"/>
</dbReference>
<evidence type="ECO:0000256" key="4">
    <source>
        <dbReference type="ARBA" id="ARBA00022825"/>
    </source>
</evidence>
<dbReference type="NCBIfam" id="TIGR00225">
    <property type="entry name" value="prc"/>
    <property type="match status" value="1"/>
</dbReference>
<dbReference type="Pfam" id="PF03572">
    <property type="entry name" value="Peptidase_S41"/>
    <property type="match status" value="1"/>
</dbReference>
<dbReference type="SUPFAM" id="SSF52096">
    <property type="entry name" value="ClpP/crotonase"/>
    <property type="match status" value="1"/>
</dbReference>
<dbReference type="Gene3D" id="3.90.226.10">
    <property type="entry name" value="2-enoyl-CoA Hydratase, Chain A, domain 1"/>
    <property type="match status" value="1"/>
</dbReference>
<evidence type="ECO:0000256" key="6">
    <source>
        <dbReference type="ARBA" id="ARBA00051784"/>
    </source>
</evidence>
<dbReference type="InterPro" id="IPR005151">
    <property type="entry name" value="Tail-specific_protease"/>
</dbReference>
<keyword evidence="12" id="KW-1185">Reference proteome</keyword>
<dbReference type="PANTHER" id="PTHR32060">
    <property type="entry name" value="TAIL-SPECIFIC PROTEASE"/>
    <property type="match status" value="1"/>
</dbReference>
<dbReference type="GO" id="GO:0004252">
    <property type="term" value="F:serine-type endopeptidase activity"/>
    <property type="evidence" value="ECO:0007669"/>
    <property type="project" value="UniProtKB-EC"/>
</dbReference>
<dbReference type="GO" id="GO:0030288">
    <property type="term" value="C:outer membrane-bounded periplasmic space"/>
    <property type="evidence" value="ECO:0007669"/>
    <property type="project" value="TreeGrafter"/>
</dbReference>